<dbReference type="STRING" id="82801.SAMN04488506_0052"/>
<keyword evidence="1" id="KW-0812">Transmembrane</keyword>
<keyword evidence="1" id="KW-1133">Transmembrane helix</keyword>
<dbReference type="OrthoDB" id="2454561at2"/>
<accession>A0A1I5UL24</accession>
<keyword evidence="3" id="KW-1185">Reference proteome</keyword>
<sequence>MTKNERKWHKIYTALMVFIYLIYIPVSVIEWLSTDSGFPIVALVVGIALPFMRKNHMAQLKEEQK</sequence>
<name>A0A1I5UL24_9LACT</name>
<feature type="transmembrane region" description="Helical" evidence="1">
    <location>
        <begin position="12"/>
        <end position="30"/>
    </location>
</feature>
<reference evidence="2 3" key="1">
    <citation type="submission" date="2016-10" db="EMBL/GenBank/DDBJ databases">
        <authorList>
            <person name="de Groot N.N."/>
        </authorList>
    </citation>
    <scope>NUCLEOTIDE SEQUENCE [LARGE SCALE GENOMIC DNA]</scope>
    <source>
        <strain evidence="2 3">DSM 20581</strain>
    </source>
</reference>
<organism evidence="2 3">
    <name type="scientific">Desemzia incerta</name>
    <dbReference type="NCBI Taxonomy" id="82801"/>
    <lineage>
        <taxon>Bacteria</taxon>
        <taxon>Bacillati</taxon>
        <taxon>Bacillota</taxon>
        <taxon>Bacilli</taxon>
        <taxon>Lactobacillales</taxon>
        <taxon>Carnobacteriaceae</taxon>
        <taxon>Desemzia</taxon>
    </lineage>
</organism>
<gene>
    <name evidence="2" type="ORF">SAMN04488506_0052</name>
</gene>
<keyword evidence="1" id="KW-0472">Membrane</keyword>
<dbReference type="EMBL" id="FOXW01000001">
    <property type="protein sequence ID" value="SFP95952.1"/>
    <property type="molecule type" value="Genomic_DNA"/>
</dbReference>
<evidence type="ECO:0000313" key="2">
    <source>
        <dbReference type="EMBL" id="SFP95952.1"/>
    </source>
</evidence>
<dbReference type="AlphaFoldDB" id="A0A1I5UL24"/>
<dbReference type="Proteomes" id="UP000199136">
    <property type="component" value="Unassembled WGS sequence"/>
</dbReference>
<proteinExistence type="predicted"/>
<evidence type="ECO:0000313" key="3">
    <source>
        <dbReference type="Proteomes" id="UP000199136"/>
    </source>
</evidence>
<evidence type="ECO:0000256" key="1">
    <source>
        <dbReference type="SAM" id="Phobius"/>
    </source>
</evidence>
<feature type="transmembrane region" description="Helical" evidence="1">
    <location>
        <begin position="36"/>
        <end position="52"/>
    </location>
</feature>
<protein>
    <submittedName>
        <fullName evidence="2">Uncharacterized protein</fullName>
    </submittedName>
</protein>
<dbReference type="RefSeq" id="WP_092479021.1">
    <property type="nucleotide sequence ID" value="NZ_FOXW01000001.1"/>
</dbReference>